<feature type="transmembrane region" description="Helical" evidence="1">
    <location>
        <begin position="140"/>
        <end position="161"/>
    </location>
</feature>
<dbReference type="KEGG" id="tio:INP52_02935"/>
<protein>
    <submittedName>
        <fullName evidence="2">Lantibiotic ABC transporter permease</fullName>
    </submittedName>
</protein>
<feature type="transmembrane region" description="Helical" evidence="1">
    <location>
        <begin position="110"/>
        <end position="134"/>
    </location>
</feature>
<keyword evidence="1" id="KW-0472">Membrane</keyword>
<feature type="transmembrane region" description="Helical" evidence="1">
    <location>
        <begin position="62"/>
        <end position="81"/>
    </location>
</feature>
<sequence>MRAGRAAGAARMTFARALHAEPLRLRRSGLLALHLVCALAAGLACGAYFAGAPWPSGLGLDAYVQLLGALMPLMVGVVVGLDIDAERRETRLAHLLGAASRRTALAARVVVLWALGALTLALAVGTLAGVLALSGKAAPALVTCAAATAGLAAGSLVLYVFHAWLALVWGRNVTIAVGAAGLMLSFFSVGGLAHGLMTGELTALSAGALALVPLTWATRLGSLSVELPLAPASQTGVVVGQLIRSGAFALFVTALALVALLWWIAAFEEGREDE</sequence>
<gene>
    <name evidence="2" type="ORF">INP52_02935</name>
</gene>
<name>A0A7S7RUF0_9ACTN</name>
<feature type="transmembrane region" description="Helical" evidence="1">
    <location>
        <begin position="242"/>
        <end position="265"/>
    </location>
</feature>
<organism evidence="2 3">
    <name type="scientific">Thermophilibacter immobilis</name>
    <dbReference type="NCBI Taxonomy" id="2779519"/>
    <lineage>
        <taxon>Bacteria</taxon>
        <taxon>Bacillati</taxon>
        <taxon>Actinomycetota</taxon>
        <taxon>Coriobacteriia</taxon>
        <taxon>Coriobacteriales</taxon>
        <taxon>Atopobiaceae</taxon>
        <taxon>Thermophilibacter</taxon>
    </lineage>
</organism>
<dbReference type="EMBL" id="CP063767">
    <property type="protein sequence ID" value="QOY61171.1"/>
    <property type="molecule type" value="Genomic_DNA"/>
</dbReference>
<feature type="transmembrane region" description="Helical" evidence="1">
    <location>
        <begin position="173"/>
        <end position="197"/>
    </location>
</feature>
<reference evidence="2 3" key="1">
    <citation type="submission" date="2020-10" db="EMBL/GenBank/DDBJ databases">
        <title>Olsenella immobilis sp.nov., isolated from the mud in a fermentation cellar used for the production of Chinese strong-flavoured liquor.</title>
        <authorList>
            <person name="Lu L."/>
        </authorList>
    </citation>
    <scope>NUCLEOTIDE SEQUENCE [LARGE SCALE GENOMIC DNA]</scope>
    <source>
        <strain evidence="2 3">LZLJ-2</strain>
    </source>
</reference>
<keyword evidence="1" id="KW-0812">Transmembrane</keyword>
<dbReference type="RefSeq" id="WP_194372263.1">
    <property type="nucleotide sequence ID" value="NZ_CP063767.1"/>
</dbReference>
<proteinExistence type="predicted"/>
<keyword evidence="1" id="KW-1133">Transmembrane helix</keyword>
<evidence type="ECO:0000256" key="1">
    <source>
        <dbReference type="SAM" id="Phobius"/>
    </source>
</evidence>
<dbReference type="AlphaFoldDB" id="A0A7S7RUF0"/>
<accession>A0A7S7RUF0</accession>
<dbReference type="Proteomes" id="UP000593735">
    <property type="component" value="Chromosome"/>
</dbReference>
<keyword evidence="3" id="KW-1185">Reference proteome</keyword>
<evidence type="ECO:0000313" key="3">
    <source>
        <dbReference type="Proteomes" id="UP000593735"/>
    </source>
</evidence>
<evidence type="ECO:0000313" key="2">
    <source>
        <dbReference type="EMBL" id="QOY61171.1"/>
    </source>
</evidence>